<dbReference type="AlphaFoldDB" id="A0AAV1IG12"/>
<evidence type="ECO:0000313" key="2">
    <source>
        <dbReference type="Proteomes" id="UP001314263"/>
    </source>
</evidence>
<sequence>MQACSRTSLVGCRAEAMAAPACLPRASLRPVPLPANRCFVSKNPHGASLPARCRTRLSPQAAATAATTRSLAVFGSASGDVFIAGATGPLGARITQELLLSGFKVTAGMRWGTSLTQYLHPLMD</sequence>
<gene>
    <name evidence="1" type="ORF">CVIRNUC_008048</name>
</gene>
<comment type="caution">
    <text evidence="1">The sequence shown here is derived from an EMBL/GenBank/DDBJ whole genome shotgun (WGS) entry which is preliminary data.</text>
</comment>
<dbReference type="EMBL" id="CAUYUE010000011">
    <property type="protein sequence ID" value="CAK0784843.1"/>
    <property type="molecule type" value="Genomic_DNA"/>
</dbReference>
<proteinExistence type="predicted"/>
<organism evidence="1 2">
    <name type="scientific">Coccomyxa viridis</name>
    <dbReference type="NCBI Taxonomy" id="1274662"/>
    <lineage>
        <taxon>Eukaryota</taxon>
        <taxon>Viridiplantae</taxon>
        <taxon>Chlorophyta</taxon>
        <taxon>core chlorophytes</taxon>
        <taxon>Trebouxiophyceae</taxon>
        <taxon>Trebouxiophyceae incertae sedis</taxon>
        <taxon>Coccomyxaceae</taxon>
        <taxon>Coccomyxa</taxon>
    </lineage>
</organism>
<reference evidence="1 2" key="1">
    <citation type="submission" date="2023-10" db="EMBL/GenBank/DDBJ databases">
        <authorList>
            <person name="Maclean D."/>
            <person name="Macfadyen A."/>
        </authorList>
    </citation>
    <scope>NUCLEOTIDE SEQUENCE [LARGE SCALE GENOMIC DNA]</scope>
</reference>
<name>A0AAV1IG12_9CHLO</name>
<dbReference type="Proteomes" id="UP001314263">
    <property type="component" value="Unassembled WGS sequence"/>
</dbReference>
<dbReference type="Gene3D" id="3.40.50.720">
    <property type="entry name" value="NAD(P)-binding Rossmann-like Domain"/>
    <property type="match status" value="1"/>
</dbReference>
<keyword evidence="2" id="KW-1185">Reference proteome</keyword>
<evidence type="ECO:0000313" key="1">
    <source>
        <dbReference type="EMBL" id="CAK0784843.1"/>
    </source>
</evidence>
<accession>A0AAV1IG12</accession>
<protein>
    <recommendedName>
        <fullName evidence="3">NAD(P)-binding domain-containing protein</fullName>
    </recommendedName>
</protein>
<dbReference type="InterPro" id="IPR036291">
    <property type="entry name" value="NAD(P)-bd_dom_sf"/>
</dbReference>
<evidence type="ECO:0008006" key="3">
    <source>
        <dbReference type="Google" id="ProtNLM"/>
    </source>
</evidence>
<dbReference type="SUPFAM" id="SSF51735">
    <property type="entry name" value="NAD(P)-binding Rossmann-fold domains"/>
    <property type="match status" value="1"/>
</dbReference>